<dbReference type="Proteomes" id="UP000831701">
    <property type="component" value="Chromosome 21"/>
</dbReference>
<name>A0ACB8VHS4_9TELE</name>
<comment type="caution">
    <text evidence="1">The sequence shown here is derived from an EMBL/GenBank/DDBJ whole genome shotgun (WGS) entry which is preliminary data.</text>
</comment>
<dbReference type="EMBL" id="CM041551">
    <property type="protein sequence ID" value="KAI3354808.1"/>
    <property type="molecule type" value="Genomic_DNA"/>
</dbReference>
<reference evidence="1" key="1">
    <citation type="submission" date="2022-04" db="EMBL/GenBank/DDBJ databases">
        <title>Jade perch genome.</title>
        <authorList>
            <person name="Chao B."/>
        </authorList>
    </citation>
    <scope>NUCLEOTIDE SEQUENCE</scope>
    <source>
        <strain evidence="1">CB-2022</strain>
    </source>
</reference>
<accession>A0ACB8VHS4</accession>
<protein>
    <submittedName>
        <fullName evidence="1">Uncharacterized protein</fullName>
    </submittedName>
</protein>
<evidence type="ECO:0000313" key="2">
    <source>
        <dbReference type="Proteomes" id="UP000831701"/>
    </source>
</evidence>
<proteinExistence type="predicted"/>
<organism evidence="1 2">
    <name type="scientific">Scortum barcoo</name>
    <name type="common">barcoo grunter</name>
    <dbReference type="NCBI Taxonomy" id="214431"/>
    <lineage>
        <taxon>Eukaryota</taxon>
        <taxon>Metazoa</taxon>
        <taxon>Chordata</taxon>
        <taxon>Craniata</taxon>
        <taxon>Vertebrata</taxon>
        <taxon>Euteleostomi</taxon>
        <taxon>Actinopterygii</taxon>
        <taxon>Neopterygii</taxon>
        <taxon>Teleostei</taxon>
        <taxon>Neoteleostei</taxon>
        <taxon>Acanthomorphata</taxon>
        <taxon>Eupercaria</taxon>
        <taxon>Centrarchiformes</taxon>
        <taxon>Terapontoidei</taxon>
        <taxon>Terapontidae</taxon>
        <taxon>Scortum</taxon>
    </lineage>
</organism>
<keyword evidence="2" id="KW-1185">Reference proteome</keyword>
<sequence>MVVPIFKKGDQRVCSSNSPAVEMQEDHCPPVITRADVCRIFKLINTRKAPGSDGIPGRALKVCAAGDHGNGAEQVVHPSHFKPEGQMGLMRQKSRTTCVSTFLRKSLRQAVKPWRTTIRRRRSSMLRVSRRRIYPGLDRSPTSRKVRRLRALQAMGC</sequence>
<evidence type="ECO:0000313" key="1">
    <source>
        <dbReference type="EMBL" id="KAI3354808.1"/>
    </source>
</evidence>
<gene>
    <name evidence="1" type="ORF">L3Q82_004539</name>
</gene>